<sequence length="152" mass="17700">MGLGDYQFILYPIGNSSMLTEEGMEFIGPYYFNFVQAVNELKKIDKIKNDPTLKSWNSFDDACYFLYNDEQYKVEIELNAGTVSEQAEMISVRTNYYKEEGSITEALHICRELCNSLNLSCWSMKLRRIIDLNEVQDVETIISNFNKLRNKS</sequence>
<name>A0ABQ6G3X8_9BACL</name>
<dbReference type="EMBL" id="BSSQ01000001">
    <property type="protein sequence ID" value="GLX65664.1"/>
    <property type="molecule type" value="Genomic_DNA"/>
</dbReference>
<accession>A0ABQ6G3X8</accession>
<gene>
    <name evidence="1" type="ORF">MU1_00080</name>
</gene>
<keyword evidence="2" id="KW-1185">Reference proteome</keyword>
<evidence type="ECO:0000313" key="2">
    <source>
        <dbReference type="Proteomes" id="UP001157114"/>
    </source>
</evidence>
<dbReference type="RefSeq" id="WP_015846488.1">
    <property type="nucleotide sequence ID" value="NZ_BSSQ01000001.1"/>
</dbReference>
<organism evidence="1 2">
    <name type="scientific">Paenibacillus glycanilyticus</name>
    <dbReference type="NCBI Taxonomy" id="126569"/>
    <lineage>
        <taxon>Bacteria</taxon>
        <taxon>Bacillati</taxon>
        <taxon>Bacillota</taxon>
        <taxon>Bacilli</taxon>
        <taxon>Bacillales</taxon>
        <taxon>Paenibacillaceae</taxon>
        <taxon>Paenibacillus</taxon>
    </lineage>
</organism>
<protein>
    <submittedName>
        <fullName evidence="1">Uncharacterized protein</fullName>
    </submittedName>
</protein>
<proteinExistence type="predicted"/>
<dbReference type="Proteomes" id="UP001157114">
    <property type="component" value="Unassembled WGS sequence"/>
</dbReference>
<comment type="caution">
    <text evidence="1">The sequence shown here is derived from an EMBL/GenBank/DDBJ whole genome shotgun (WGS) entry which is preliminary data.</text>
</comment>
<reference evidence="1 2" key="1">
    <citation type="submission" date="2023-03" db="EMBL/GenBank/DDBJ databases">
        <title>Draft genome sequence of the bacteria which degrade cell wall of Tricholomamatutake.</title>
        <authorList>
            <person name="Konishi Y."/>
            <person name="Fukuta Y."/>
            <person name="Shirasaka N."/>
        </authorList>
    </citation>
    <scope>NUCLEOTIDE SEQUENCE [LARGE SCALE GENOMIC DNA]</scope>
    <source>
        <strain evidence="2">mu1</strain>
    </source>
</reference>
<evidence type="ECO:0000313" key="1">
    <source>
        <dbReference type="EMBL" id="GLX65664.1"/>
    </source>
</evidence>